<dbReference type="AlphaFoldDB" id="A0AA39MFS6"/>
<keyword evidence="1" id="KW-0472">Membrane</keyword>
<feature type="transmembrane region" description="Helical" evidence="1">
    <location>
        <begin position="153"/>
        <end position="175"/>
    </location>
</feature>
<proteinExistence type="predicted"/>
<comment type="caution">
    <text evidence="2">The sequence shown here is derived from an EMBL/GenBank/DDBJ whole genome shotgun (WGS) entry which is preliminary data.</text>
</comment>
<keyword evidence="1" id="KW-0812">Transmembrane</keyword>
<gene>
    <name evidence="2" type="ORF">EV421DRAFT_2023907</name>
</gene>
<keyword evidence="3" id="KW-1185">Reference proteome</keyword>
<accession>A0AA39MFS6</accession>
<evidence type="ECO:0000313" key="2">
    <source>
        <dbReference type="EMBL" id="KAK0432662.1"/>
    </source>
</evidence>
<feature type="transmembrane region" description="Helical" evidence="1">
    <location>
        <begin position="202"/>
        <end position="222"/>
    </location>
</feature>
<evidence type="ECO:0000256" key="1">
    <source>
        <dbReference type="SAM" id="Phobius"/>
    </source>
</evidence>
<evidence type="ECO:0000313" key="3">
    <source>
        <dbReference type="Proteomes" id="UP001175226"/>
    </source>
</evidence>
<name>A0AA39MFS6_9AGAR</name>
<sequence length="272" mass="30812">MLLSEAGIYMATTLVLWEYLLNIDDEVQTVLSRCLLLVLKKIINQISLLRVDHGGTRIATSNYFSEFGMPSLVGYICGPNYNPHNICSLVINPELILYVTIQLFVIESILVLRVWTITGKKRRILWTLFGLLVCTTSASIVLCYIFETGNTTFLYFFPTVLFEVAIFSPAAHFGIKHLRDLRSLQSSRTRALRLSPIPIMQLMFRDSVLYFVTILCALPIMVYLDTPLGLAVMSVTMTLFCWGRRTDDVQSGVRRDFVGGSRMNDESLVSDK</sequence>
<organism evidence="2 3">
    <name type="scientific">Armillaria borealis</name>
    <dbReference type="NCBI Taxonomy" id="47425"/>
    <lineage>
        <taxon>Eukaryota</taxon>
        <taxon>Fungi</taxon>
        <taxon>Dikarya</taxon>
        <taxon>Basidiomycota</taxon>
        <taxon>Agaricomycotina</taxon>
        <taxon>Agaricomycetes</taxon>
        <taxon>Agaricomycetidae</taxon>
        <taxon>Agaricales</taxon>
        <taxon>Marasmiineae</taxon>
        <taxon>Physalacriaceae</taxon>
        <taxon>Armillaria</taxon>
    </lineage>
</organism>
<dbReference type="Proteomes" id="UP001175226">
    <property type="component" value="Unassembled WGS sequence"/>
</dbReference>
<reference evidence="2" key="1">
    <citation type="submission" date="2023-06" db="EMBL/GenBank/DDBJ databases">
        <authorList>
            <consortium name="Lawrence Berkeley National Laboratory"/>
            <person name="Ahrendt S."/>
            <person name="Sahu N."/>
            <person name="Indic B."/>
            <person name="Wong-Bajracharya J."/>
            <person name="Merenyi Z."/>
            <person name="Ke H.-M."/>
            <person name="Monk M."/>
            <person name="Kocsube S."/>
            <person name="Drula E."/>
            <person name="Lipzen A."/>
            <person name="Balint B."/>
            <person name="Henrissat B."/>
            <person name="Andreopoulos B."/>
            <person name="Martin F.M."/>
            <person name="Harder C.B."/>
            <person name="Rigling D."/>
            <person name="Ford K.L."/>
            <person name="Foster G.D."/>
            <person name="Pangilinan J."/>
            <person name="Papanicolaou A."/>
            <person name="Barry K."/>
            <person name="LaButti K."/>
            <person name="Viragh M."/>
            <person name="Koriabine M."/>
            <person name="Yan M."/>
            <person name="Riley R."/>
            <person name="Champramary S."/>
            <person name="Plett K.L."/>
            <person name="Tsai I.J."/>
            <person name="Slot J."/>
            <person name="Sipos G."/>
            <person name="Plett J."/>
            <person name="Nagy L.G."/>
            <person name="Grigoriev I.V."/>
        </authorList>
    </citation>
    <scope>NUCLEOTIDE SEQUENCE</scope>
    <source>
        <strain evidence="2">FPL87.14</strain>
    </source>
</reference>
<feature type="transmembrane region" description="Helical" evidence="1">
    <location>
        <begin position="95"/>
        <end position="112"/>
    </location>
</feature>
<keyword evidence="1" id="KW-1133">Transmembrane helix</keyword>
<dbReference type="EMBL" id="JAUEPT010000091">
    <property type="protein sequence ID" value="KAK0432662.1"/>
    <property type="molecule type" value="Genomic_DNA"/>
</dbReference>
<feature type="transmembrane region" description="Helical" evidence="1">
    <location>
        <begin position="124"/>
        <end position="147"/>
    </location>
</feature>
<protein>
    <submittedName>
        <fullName evidence="2">Uncharacterized protein</fullName>
    </submittedName>
</protein>